<dbReference type="OrthoDB" id="9806984at2"/>
<dbReference type="EMBL" id="FOBS01000004">
    <property type="protein sequence ID" value="SEM09985.1"/>
    <property type="molecule type" value="Genomic_DNA"/>
</dbReference>
<protein>
    <submittedName>
        <fullName evidence="2">Paraquat-inducible protein B</fullName>
    </submittedName>
</protein>
<evidence type="ECO:0000259" key="1">
    <source>
        <dbReference type="Pfam" id="PF02470"/>
    </source>
</evidence>
<dbReference type="PANTHER" id="PTHR33371">
    <property type="entry name" value="INTERMEMBRANE PHOSPHOLIPID TRANSPORT SYSTEM BINDING PROTEIN MLAD-RELATED"/>
    <property type="match status" value="1"/>
</dbReference>
<keyword evidence="3" id="KW-1185">Reference proteome</keyword>
<feature type="domain" description="Mce/MlaD" evidence="1">
    <location>
        <begin position="44"/>
        <end position="134"/>
    </location>
</feature>
<evidence type="ECO:0000313" key="3">
    <source>
        <dbReference type="Proteomes" id="UP000198744"/>
    </source>
</evidence>
<evidence type="ECO:0000313" key="2">
    <source>
        <dbReference type="EMBL" id="SEM09985.1"/>
    </source>
</evidence>
<accession>A0A1H7VMA2</accession>
<dbReference type="Proteomes" id="UP000198744">
    <property type="component" value="Unassembled WGS sequence"/>
</dbReference>
<name>A0A1H7VMA2_9BACT</name>
<sequence>MSGKANKMMIGAFVVGALAILIGTVLTLGSGKFFRESKYYVLFFEGSVKGLNVGSPVTFRGVKIGEVTDISVAIDQKNHALHIPVIIRLEPARIQGAERIRIDAKAIEKAVGMGLRGQLQLQNYVTGQLMVALDFFPSKPARYVRTNEEYTEIPTIPTEFQELQRSIANLPLREIVANLNSAVEGLDKLIRSIDAKQTAQNLESTIRDVQTLVQHIDSRIDPLFESLAKTSSATEATLTEGKVTATALREDIRELVASTKSTLESAQTVMKQSELTLQTYSEDSPLVVEMNRTLRELGAASRSMRQLSDYLERHPDSLLKGKAIPKGY</sequence>
<gene>
    <name evidence="2" type="ORF">SAMN04489760_10453</name>
</gene>
<dbReference type="PANTHER" id="PTHR33371:SF4">
    <property type="entry name" value="INTERMEMBRANE PHOSPHOLIPID TRANSPORT SYSTEM BINDING PROTEIN MLAD"/>
    <property type="match status" value="1"/>
</dbReference>
<proteinExistence type="predicted"/>
<dbReference type="Pfam" id="PF02470">
    <property type="entry name" value="MlaD"/>
    <property type="match status" value="1"/>
</dbReference>
<dbReference type="InterPro" id="IPR052336">
    <property type="entry name" value="MlaD_Phospholipid_Transporter"/>
</dbReference>
<dbReference type="STRING" id="43775.SAMN04489760_10453"/>
<reference evidence="2 3" key="1">
    <citation type="submission" date="2016-10" db="EMBL/GenBank/DDBJ databases">
        <authorList>
            <person name="de Groot N.N."/>
        </authorList>
    </citation>
    <scope>NUCLEOTIDE SEQUENCE [LARGE SCALE GENOMIC DNA]</scope>
    <source>
        <strain evidence="2 3">DSM 8423</strain>
    </source>
</reference>
<dbReference type="InterPro" id="IPR003399">
    <property type="entry name" value="Mce/MlaD"/>
</dbReference>
<organism evidence="2 3">
    <name type="scientific">Syntrophus gentianae</name>
    <dbReference type="NCBI Taxonomy" id="43775"/>
    <lineage>
        <taxon>Bacteria</taxon>
        <taxon>Pseudomonadati</taxon>
        <taxon>Thermodesulfobacteriota</taxon>
        <taxon>Syntrophia</taxon>
        <taxon>Syntrophales</taxon>
        <taxon>Syntrophaceae</taxon>
        <taxon>Syntrophus</taxon>
    </lineage>
</organism>
<dbReference type="AlphaFoldDB" id="A0A1H7VMA2"/>
<dbReference type="RefSeq" id="WP_093882411.1">
    <property type="nucleotide sequence ID" value="NZ_FOBS01000004.1"/>
</dbReference>